<reference evidence="2 3" key="1">
    <citation type="submission" date="2019-08" db="EMBL/GenBank/DDBJ databases">
        <title>Bacillus genomes from the desert of Cuatro Cienegas, Coahuila.</title>
        <authorList>
            <person name="Olmedo-Alvarez G."/>
        </authorList>
    </citation>
    <scope>NUCLEOTIDE SEQUENCE [LARGE SCALE GENOMIC DNA]</scope>
    <source>
        <strain evidence="2 3">CH28_1T</strain>
    </source>
</reference>
<protein>
    <submittedName>
        <fullName evidence="2">DUF2085 domain-containing protein</fullName>
    </submittedName>
</protein>
<feature type="transmembrane region" description="Helical" evidence="1">
    <location>
        <begin position="33"/>
        <end position="53"/>
    </location>
</feature>
<evidence type="ECO:0000256" key="1">
    <source>
        <dbReference type="SAM" id="Phobius"/>
    </source>
</evidence>
<sequence>MNDYIHAVMTLRFFPCHKRKDRSLVIGGRQFPMCYRCMSILLGYLAVVPLLWLAADVSFIKLLVVGVLLNIPMVADGYTQLRGWRVSNNFLRSLTGLISGIGMSCIIVAGSFQFHRAIKGFANLLNSFMA</sequence>
<keyword evidence="1" id="KW-0812">Transmembrane</keyword>
<keyword evidence="1" id="KW-0472">Membrane</keyword>
<dbReference type="EMBL" id="VTEV01000004">
    <property type="protein sequence ID" value="TYS68267.1"/>
    <property type="molecule type" value="Genomic_DNA"/>
</dbReference>
<organism evidence="2 3">
    <name type="scientific">Sutcliffiella horikoshii</name>
    <dbReference type="NCBI Taxonomy" id="79883"/>
    <lineage>
        <taxon>Bacteria</taxon>
        <taxon>Bacillati</taxon>
        <taxon>Bacillota</taxon>
        <taxon>Bacilli</taxon>
        <taxon>Bacillales</taxon>
        <taxon>Bacillaceae</taxon>
        <taxon>Sutcliffiella</taxon>
    </lineage>
</organism>
<dbReference type="OrthoDB" id="9810176at2"/>
<dbReference type="InterPro" id="IPR019206">
    <property type="entry name" value="DUF2085_TM"/>
</dbReference>
<keyword evidence="1" id="KW-1133">Transmembrane helix</keyword>
<feature type="transmembrane region" description="Helical" evidence="1">
    <location>
        <begin position="90"/>
        <end position="114"/>
    </location>
</feature>
<gene>
    <name evidence="2" type="ORF">FZC76_11035</name>
</gene>
<name>A0A5D4SXS5_9BACI</name>
<accession>A0A5D4SXS5</accession>
<dbReference type="AlphaFoldDB" id="A0A5D4SXS5"/>
<dbReference type="STRING" id="79883.GCA_001636495_02330"/>
<proteinExistence type="predicted"/>
<dbReference type="RefSeq" id="WP_148988241.1">
    <property type="nucleotide sequence ID" value="NZ_VTEV01000004.1"/>
</dbReference>
<dbReference type="Pfam" id="PF09858">
    <property type="entry name" value="DUF2085"/>
    <property type="match status" value="1"/>
</dbReference>
<evidence type="ECO:0000313" key="3">
    <source>
        <dbReference type="Proteomes" id="UP000322524"/>
    </source>
</evidence>
<dbReference type="Proteomes" id="UP000322524">
    <property type="component" value="Unassembled WGS sequence"/>
</dbReference>
<evidence type="ECO:0000313" key="2">
    <source>
        <dbReference type="EMBL" id="TYS68267.1"/>
    </source>
</evidence>
<comment type="caution">
    <text evidence="2">The sequence shown here is derived from an EMBL/GenBank/DDBJ whole genome shotgun (WGS) entry which is preliminary data.</text>
</comment>